<organism evidence="2">
    <name type="scientific">Cacopsylla melanoneura</name>
    <dbReference type="NCBI Taxonomy" id="428564"/>
    <lineage>
        <taxon>Eukaryota</taxon>
        <taxon>Metazoa</taxon>
        <taxon>Ecdysozoa</taxon>
        <taxon>Arthropoda</taxon>
        <taxon>Hexapoda</taxon>
        <taxon>Insecta</taxon>
        <taxon>Pterygota</taxon>
        <taxon>Neoptera</taxon>
        <taxon>Paraneoptera</taxon>
        <taxon>Hemiptera</taxon>
        <taxon>Sternorrhyncha</taxon>
        <taxon>Psylloidea</taxon>
        <taxon>Psyllidae</taxon>
        <taxon>Psyllinae</taxon>
        <taxon>Cacopsylla</taxon>
    </lineage>
</organism>
<evidence type="ECO:0000256" key="1">
    <source>
        <dbReference type="SAM" id="SignalP"/>
    </source>
</evidence>
<name>A0A8D8YZ50_9HEMI</name>
<keyword evidence="1" id="KW-0732">Signal</keyword>
<evidence type="ECO:0000313" key="2">
    <source>
        <dbReference type="EMBL" id="CAG6737529.1"/>
    </source>
</evidence>
<protein>
    <submittedName>
        <fullName evidence="2">Uncharacterized protein</fullName>
    </submittedName>
</protein>
<dbReference type="EMBL" id="HBUF01403631">
    <property type="protein sequence ID" value="CAG6737529.1"/>
    <property type="molecule type" value="Transcribed_RNA"/>
</dbReference>
<reference evidence="2" key="1">
    <citation type="submission" date="2021-05" db="EMBL/GenBank/DDBJ databases">
        <authorList>
            <person name="Alioto T."/>
            <person name="Alioto T."/>
            <person name="Gomez Garrido J."/>
        </authorList>
    </citation>
    <scope>NUCLEOTIDE SEQUENCE</scope>
</reference>
<feature type="chain" id="PRO_5034899618" evidence="1">
    <location>
        <begin position="30"/>
        <end position="447"/>
    </location>
</feature>
<accession>A0A8D8YZ50</accession>
<sequence>MFGSVSWCFLNLHPSGCFTLLFLFTDVTASNPLCQSESFISKNTSLLKSFSCFEPSSSTVTTNNGSFNGTSNNDEDNLKQLIQQVTKQDLILDIINKCVQEEITELKPPQDVPTSQVGKSVPTKNTKISRFTESKISKFDDKFNTKKFTNSTPSTINRAHNANSTPYNTNGTTNGTTFATTIGTTSSTATTTSLLDSELKNKIKKIIKYNSLKATYDENNLAQVLVVESDLFDIGRNENEMKLNKQEADALNEVVEKCVDQMYMHTILEKRHLSTKSSLNRIQELQSKITAKYHAVESLLTSIGNTQDEMLRLSTEEYKRSVVQDSYKMTAMSVANVNKLHAQVVISLGMDGGTNMSQSLQSHQPSPTTAADLNESFLGLDDSISSLSYSISSLKLELSDLEQRLTRHKQLESNPASASVVKTIRKLKNAIKQKTFILKRCIDENFD</sequence>
<feature type="signal peptide" evidence="1">
    <location>
        <begin position="1"/>
        <end position="29"/>
    </location>
</feature>
<dbReference type="AlphaFoldDB" id="A0A8D8YZ50"/>
<proteinExistence type="predicted"/>